<evidence type="ECO:0000313" key="4">
    <source>
        <dbReference type="Proteomes" id="UP000199690"/>
    </source>
</evidence>
<reference evidence="2" key="1">
    <citation type="submission" date="2016-10" db="EMBL/GenBank/DDBJ databases">
        <authorList>
            <person name="de Groot N.N."/>
        </authorList>
    </citation>
    <scope>NUCLEOTIDE SEQUENCE [LARGE SCALE GENOMIC DNA]</scope>
    <source>
        <strain evidence="2">ATCC 20501</strain>
    </source>
</reference>
<reference evidence="4 5" key="2">
    <citation type="submission" date="2016-10" db="EMBL/GenBank/DDBJ databases">
        <authorList>
            <person name="Varghese N."/>
            <person name="Submissions S."/>
        </authorList>
    </citation>
    <scope>NUCLEOTIDE SEQUENCE [LARGE SCALE GENOMIC DNA]</scope>
    <source>
        <strain evidence="5">ATCC 20501</strain>
        <strain evidence="3 4">CGMCC 4.3529</strain>
    </source>
</reference>
<accession>A0A1H6DR85</accession>
<proteinExistence type="predicted"/>
<protein>
    <submittedName>
        <fullName evidence="2">Acetyltransferase (GNAT) domain-containing protein</fullName>
    </submittedName>
</protein>
<gene>
    <name evidence="2" type="ORF">SAMN02982929_04873</name>
    <name evidence="3" type="ORF">SAMN05216506_108155</name>
</gene>
<dbReference type="InterPro" id="IPR000182">
    <property type="entry name" value="GNAT_dom"/>
</dbReference>
<dbReference type="SUPFAM" id="SSF55729">
    <property type="entry name" value="Acyl-CoA N-acyltransferases (Nat)"/>
    <property type="match status" value="1"/>
</dbReference>
<keyword evidence="4" id="KW-1185">Reference proteome</keyword>
<keyword evidence="2" id="KW-0808">Transferase</keyword>
<dbReference type="PROSITE" id="PS51186">
    <property type="entry name" value="GNAT"/>
    <property type="match status" value="1"/>
</dbReference>
<dbReference type="RefSeq" id="WP_093354904.1">
    <property type="nucleotide sequence ID" value="NZ_FNVB01000007.1"/>
</dbReference>
<dbReference type="Pfam" id="PF00583">
    <property type="entry name" value="Acetyltransf_1"/>
    <property type="match status" value="1"/>
</dbReference>
<organism evidence="2 5">
    <name type="scientific">Saccharopolyspora kobensis</name>
    <dbReference type="NCBI Taxonomy" id="146035"/>
    <lineage>
        <taxon>Bacteria</taxon>
        <taxon>Bacillati</taxon>
        <taxon>Actinomycetota</taxon>
        <taxon>Actinomycetes</taxon>
        <taxon>Pseudonocardiales</taxon>
        <taxon>Pseudonocardiaceae</taxon>
        <taxon>Saccharopolyspora</taxon>
    </lineage>
</organism>
<evidence type="ECO:0000313" key="5">
    <source>
        <dbReference type="Proteomes" id="UP000236729"/>
    </source>
</evidence>
<dbReference type="Proteomes" id="UP000199690">
    <property type="component" value="Unassembled WGS sequence"/>
</dbReference>
<sequence length="166" mass="18095">MEIRRGGSADVPRILEMLDEAVEWLVAHGRSGQWGTDPWSATQKRQDQIAGLVDGGTTWIAEVGGRAAGAMVVSPERQPYVPAVDEPELYINLLVSSRRYAGNGVGSGLLAHARREAERLGVGLLRVDCYAGSEGRLVDYYRRNGFTATSPFTVGDWPGQLLVQRI</sequence>
<dbReference type="EMBL" id="FNVB01000007">
    <property type="protein sequence ID" value="SEG87917.1"/>
    <property type="molecule type" value="Genomic_DNA"/>
</dbReference>
<evidence type="ECO:0000313" key="2">
    <source>
        <dbReference type="EMBL" id="SEG87917.1"/>
    </source>
</evidence>
<dbReference type="Proteomes" id="UP000236729">
    <property type="component" value="Unassembled WGS sequence"/>
</dbReference>
<evidence type="ECO:0000313" key="3">
    <source>
        <dbReference type="EMBL" id="SFE04202.1"/>
    </source>
</evidence>
<dbReference type="GO" id="GO:0016747">
    <property type="term" value="F:acyltransferase activity, transferring groups other than amino-acyl groups"/>
    <property type="evidence" value="ECO:0007669"/>
    <property type="project" value="InterPro"/>
</dbReference>
<dbReference type="InterPro" id="IPR016181">
    <property type="entry name" value="Acyl_CoA_acyltransferase"/>
</dbReference>
<dbReference type="Gene3D" id="3.40.630.30">
    <property type="match status" value="1"/>
</dbReference>
<dbReference type="SMR" id="A0A1H6DR85"/>
<dbReference type="CDD" id="cd04301">
    <property type="entry name" value="NAT_SF"/>
    <property type="match status" value="1"/>
</dbReference>
<name>A0A1H6DR85_9PSEU</name>
<evidence type="ECO:0000259" key="1">
    <source>
        <dbReference type="PROSITE" id="PS51186"/>
    </source>
</evidence>
<dbReference type="EMBL" id="FOME01000008">
    <property type="protein sequence ID" value="SFE04202.1"/>
    <property type="molecule type" value="Genomic_DNA"/>
</dbReference>
<accession>A0A1I1XA43</accession>
<feature type="domain" description="N-acetyltransferase" evidence="1">
    <location>
        <begin position="1"/>
        <end position="166"/>
    </location>
</feature>
<dbReference type="AlphaFoldDB" id="A0A1H6DR85"/>